<evidence type="ECO:0000259" key="14">
    <source>
        <dbReference type="PROSITE" id="PS51103"/>
    </source>
</evidence>
<feature type="domain" description="PTS EIIB type-1" evidence="13">
    <location>
        <begin position="4"/>
        <end position="86"/>
    </location>
</feature>
<feature type="transmembrane region" description="Helical" evidence="12">
    <location>
        <begin position="396"/>
        <end position="417"/>
    </location>
</feature>
<comment type="subcellular location">
    <subcellularLocation>
        <location evidence="1">Cell membrane</location>
        <topology evidence="1">Multi-pass membrane protein</topology>
    </subcellularLocation>
</comment>
<dbReference type="Pfam" id="PF00367">
    <property type="entry name" value="PTS_EIIB"/>
    <property type="match status" value="1"/>
</dbReference>
<feature type="transmembrane region" description="Helical" evidence="12">
    <location>
        <begin position="218"/>
        <end position="239"/>
    </location>
</feature>
<evidence type="ECO:0000256" key="3">
    <source>
        <dbReference type="ARBA" id="ARBA00022475"/>
    </source>
</evidence>
<sequence length="469" mass="50107">MNVEQVATELLNNVGGSNNIKSNANCMTRLRLGLKNPELANIEKLKKIDGVLGVVEADTLQIIFGPGIVTKVAQAFAELSHLPLGSIDETIDVENLTKINKSANKQKHDKPLQRFLQKIANIFIPLLPGIIAAGMINGITNIINVSTGNAFAMAWWYQCIRTMSWGLFTFLPIFVGMNAAKEFKGSPILGAIAGAMYVSVPSMPLLTKGILLPLVNKAYSTGIGGLLAALFGGILFAYLERTIRKFMPDFLDTFLTPLLTVIIGGFLALLIIQPLGEVITGSIFTTLNFFYEKLGVLGGYLLSAGFLPLVSVGLHQALTPIHVLLNNPSGPTSGINYLLPILMTAGGGQVGAGLALYLKTKNKKLKQITRDSLPVGILGIGEPLMYAVTLPLGKPFITACLGSGFGGILAVLFHLGTVTQGVSGLFGLLIMVPGTQIQFVIAMLGAYLAGFVITWFFGVDEERINAIYN</sequence>
<evidence type="ECO:0000256" key="9">
    <source>
        <dbReference type="ARBA" id="ARBA00022989"/>
    </source>
</evidence>
<evidence type="ECO:0000256" key="11">
    <source>
        <dbReference type="PROSITE-ProRule" id="PRU00421"/>
    </source>
</evidence>
<dbReference type="GO" id="GO:0090588">
    <property type="term" value="F:protein-phosphocysteine-N-acetylmuramate phosphotransferase system transporter activity"/>
    <property type="evidence" value="ECO:0007669"/>
    <property type="project" value="TreeGrafter"/>
</dbReference>
<evidence type="ECO:0000256" key="2">
    <source>
        <dbReference type="ARBA" id="ARBA00022448"/>
    </source>
</evidence>
<dbReference type="InterPro" id="IPR013013">
    <property type="entry name" value="PTS_EIIC_1"/>
</dbReference>
<keyword evidence="4" id="KW-0762">Sugar transport</keyword>
<feature type="transmembrane region" description="Helical" evidence="12">
    <location>
        <begin position="337"/>
        <end position="358"/>
    </location>
</feature>
<dbReference type="PROSITE" id="PS51103">
    <property type="entry name" value="PTS_EIIC_TYPE_1"/>
    <property type="match status" value="1"/>
</dbReference>
<dbReference type="AlphaFoldDB" id="A0A930RBS3"/>
<keyword evidence="7 12" id="KW-0812">Transmembrane</keyword>
<dbReference type="PROSITE" id="PS01035">
    <property type="entry name" value="PTS_EIIB_TYPE_1_CYS"/>
    <property type="match status" value="1"/>
</dbReference>
<dbReference type="GO" id="GO:0016301">
    <property type="term" value="F:kinase activity"/>
    <property type="evidence" value="ECO:0007669"/>
    <property type="project" value="UniProtKB-KW"/>
</dbReference>
<feature type="transmembrane region" description="Helical" evidence="12">
    <location>
        <begin position="251"/>
        <end position="272"/>
    </location>
</feature>
<name>A0A930RBS3_STRIT</name>
<dbReference type="SUPFAM" id="SSF55604">
    <property type="entry name" value="Glucose permease domain IIB"/>
    <property type="match status" value="1"/>
</dbReference>
<evidence type="ECO:0000313" key="15">
    <source>
        <dbReference type="EMBL" id="MBF1712332.1"/>
    </source>
</evidence>
<dbReference type="InterPro" id="IPR003352">
    <property type="entry name" value="PTS_EIIC"/>
</dbReference>
<dbReference type="CDD" id="cd00212">
    <property type="entry name" value="PTS_IIB_glc"/>
    <property type="match status" value="1"/>
</dbReference>
<dbReference type="GO" id="GO:0005886">
    <property type="term" value="C:plasma membrane"/>
    <property type="evidence" value="ECO:0007669"/>
    <property type="project" value="UniProtKB-SubCell"/>
</dbReference>
<keyword evidence="9 12" id="KW-1133">Transmembrane helix</keyword>
<dbReference type="InterPro" id="IPR050558">
    <property type="entry name" value="PTS_Sugar-Specific_Components"/>
</dbReference>
<feature type="active site" description="Phosphocysteine intermediate; for EIIB activity" evidence="11">
    <location>
        <position position="26"/>
    </location>
</feature>
<feature type="transmembrane region" description="Helical" evidence="12">
    <location>
        <begin position="187"/>
        <end position="206"/>
    </location>
</feature>
<dbReference type="Pfam" id="PF02378">
    <property type="entry name" value="PTS_EIIC"/>
    <property type="match status" value="1"/>
</dbReference>
<evidence type="ECO:0000256" key="6">
    <source>
        <dbReference type="ARBA" id="ARBA00022683"/>
    </source>
</evidence>
<comment type="caution">
    <text evidence="15">The sequence shown here is derived from an EMBL/GenBank/DDBJ whole genome shotgun (WGS) entry which is preliminary data.</text>
</comment>
<dbReference type="EMBL" id="JABZYP010000002">
    <property type="protein sequence ID" value="MBF1712332.1"/>
    <property type="molecule type" value="Genomic_DNA"/>
</dbReference>
<dbReference type="InterPro" id="IPR018113">
    <property type="entry name" value="PTrfase_EIIB_Cys"/>
</dbReference>
<evidence type="ECO:0000256" key="1">
    <source>
        <dbReference type="ARBA" id="ARBA00004651"/>
    </source>
</evidence>
<evidence type="ECO:0000313" key="16">
    <source>
        <dbReference type="Proteomes" id="UP000721045"/>
    </source>
</evidence>
<dbReference type="Gene3D" id="3.30.1360.60">
    <property type="entry name" value="Glucose permease domain IIB"/>
    <property type="match status" value="1"/>
</dbReference>
<evidence type="ECO:0000256" key="8">
    <source>
        <dbReference type="ARBA" id="ARBA00022777"/>
    </source>
</evidence>
<evidence type="ECO:0000256" key="5">
    <source>
        <dbReference type="ARBA" id="ARBA00022679"/>
    </source>
</evidence>
<feature type="transmembrane region" description="Helical" evidence="12">
    <location>
        <begin position="437"/>
        <end position="459"/>
    </location>
</feature>
<dbReference type="InterPro" id="IPR001996">
    <property type="entry name" value="PTS_IIB_1"/>
</dbReference>
<dbReference type="PROSITE" id="PS51098">
    <property type="entry name" value="PTS_EIIB_TYPE_1"/>
    <property type="match status" value="1"/>
</dbReference>
<feature type="domain" description="PTS EIIC type-1" evidence="14">
    <location>
        <begin position="117"/>
        <end position="469"/>
    </location>
</feature>
<keyword evidence="10 12" id="KW-0472">Membrane</keyword>
<keyword evidence="2" id="KW-0813">Transport</keyword>
<keyword evidence="3" id="KW-1003">Cell membrane</keyword>
<evidence type="ECO:0000256" key="7">
    <source>
        <dbReference type="ARBA" id="ARBA00022692"/>
    </source>
</evidence>
<gene>
    <name evidence="15" type="ORF">HXO88_01125</name>
</gene>
<feature type="transmembrane region" description="Helical" evidence="12">
    <location>
        <begin position="306"/>
        <end position="325"/>
    </location>
</feature>
<keyword evidence="6" id="KW-0598">Phosphotransferase system</keyword>
<evidence type="ECO:0000259" key="13">
    <source>
        <dbReference type="PROSITE" id="PS51098"/>
    </source>
</evidence>
<proteinExistence type="predicted"/>
<reference evidence="15" key="1">
    <citation type="submission" date="2020-04" db="EMBL/GenBank/DDBJ databases">
        <title>Deep metagenomics examines the oral microbiome during advanced dental caries in children, revealing novel taxa and co-occurrences with host molecules.</title>
        <authorList>
            <person name="Baker J.L."/>
            <person name="Morton J.T."/>
            <person name="Dinis M."/>
            <person name="Alvarez R."/>
            <person name="Tran N.C."/>
            <person name="Knight R."/>
            <person name="Edlund A."/>
        </authorList>
    </citation>
    <scope>NUCLEOTIDE SEQUENCE</scope>
    <source>
        <strain evidence="15">JCVI_23_bin.22</strain>
    </source>
</reference>
<evidence type="ECO:0000256" key="12">
    <source>
        <dbReference type="SAM" id="Phobius"/>
    </source>
</evidence>
<feature type="transmembrane region" description="Helical" evidence="12">
    <location>
        <begin position="155"/>
        <end position="175"/>
    </location>
</feature>
<keyword evidence="5" id="KW-0808">Transferase</keyword>
<dbReference type="GO" id="GO:0009401">
    <property type="term" value="P:phosphoenolpyruvate-dependent sugar phosphotransferase system"/>
    <property type="evidence" value="ECO:0007669"/>
    <property type="project" value="UniProtKB-KW"/>
</dbReference>
<protein>
    <submittedName>
        <fullName evidence="15">PTS transporter subunit EIIC</fullName>
    </submittedName>
</protein>
<accession>A0A930RBS3</accession>
<evidence type="ECO:0000256" key="4">
    <source>
        <dbReference type="ARBA" id="ARBA00022597"/>
    </source>
</evidence>
<keyword evidence="8" id="KW-0418">Kinase</keyword>
<dbReference type="PANTHER" id="PTHR30175">
    <property type="entry name" value="PHOSPHOTRANSFERASE SYSTEM TRANSPORT PROTEIN"/>
    <property type="match status" value="1"/>
</dbReference>
<dbReference type="GO" id="GO:0008982">
    <property type="term" value="F:protein-N(PI)-phosphohistidine-sugar phosphotransferase activity"/>
    <property type="evidence" value="ECO:0007669"/>
    <property type="project" value="InterPro"/>
</dbReference>
<dbReference type="Proteomes" id="UP000721045">
    <property type="component" value="Unassembled WGS sequence"/>
</dbReference>
<dbReference type="PANTHER" id="PTHR30175:SF3">
    <property type="entry name" value="PTS SYSTEM N-ACETYLMURAMIC ACID-SPECIFIC EIIBC COMPONENT"/>
    <property type="match status" value="1"/>
</dbReference>
<feature type="transmembrane region" description="Helical" evidence="12">
    <location>
        <begin position="119"/>
        <end position="143"/>
    </location>
</feature>
<evidence type="ECO:0000256" key="10">
    <source>
        <dbReference type="ARBA" id="ARBA00023136"/>
    </source>
</evidence>
<dbReference type="InterPro" id="IPR036878">
    <property type="entry name" value="Glu_permease_IIB"/>
</dbReference>
<organism evidence="15 16">
    <name type="scientific">Streptococcus intermedius</name>
    <dbReference type="NCBI Taxonomy" id="1338"/>
    <lineage>
        <taxon>Bacteria</taxon>
        <taxon>Bacillati</taxon>
        <taxon>Bacillota</taxon>
        <taxon>Bacilli</taxon>
        <taxon>Lactobacillales</taxon>
        <taxon>Streptococcaceae</taxon>
        <taxon>Streptococcus</taxon>
        <taxon>Streptococcus anginosus group</taxon>
    </lineage>
</organism>